<protein>
    <recommendedName>
        <fullName evidence="1">RNase H type-1 domain-containing protein</fullName>
    </recommendedName>
</protein>
<dbReference type="EMBL" id="JABFAC010000002">
    <property type="protein sequence ID" value="MBA0607288.1"/>
    <property type="molecule type" value="Genomic_DNA"/>
</dbReference>
<dbReference type="AlphaFoldDB" id="A0A7J8R0F3"/>
<dbReference type="InterPro" id="IPR053151">
    <property type="entry name" value="RNase_H-like"/>
</dbReference>
<dbReference type="PANTHER" id="PTHR47723">
    <property type="entry name" value="OS05G0353850 PROTEIN"/>
    <property type="match status" value="1"/>
</dbReference>
<proteinExistence type="predicted"/>
<dbReference type="InterPro" id="IPR002156">
    <property type="entry name" value="RNaseH_domain"/>
</dbReference>
<evidence type="ECO:0000259" key="1">
    <source>
        <dbReference type="Pfam" id="PF13456"/>
    </source>
</evidence>
<name>A0A7J8R0F3_GOSDV</name>
<accession>A0A7J8R0F3</accession>
<gene>
    <name evidence="2" type="ORF">Godav_019618</name>
</gene>
<dbReference type="Gene3D" id="3.30.420.10">
    <property type="entry name" value="Ribonuclease H-like superfamily/Ribonuclease H"/>
    <property type="match status" value="1"/>
</dbReference>
<keyword evidence="3" id="KW-1185">Reference proteome</keyword>
<dbReference type="GO" id="GO:0003676">
    <property type="term" value="F:nucleic acid binding"/>
    <property type="evidence" value="ECO:0007669"/>
    <property type="project" value="InterPro"/>
</dbReference>
<dbReference type="CDD" id="cd06222">
    <property type="entry name" value="RNase_H_like"/>
    <property type="match status" value="1"/>
</dbReference>
<dbReference type="InterPro" id="IPR044730">
    <property type="entry name" value="RNase_H-like_dom_plant"/>
</dbReference>
<feature type="domain" description="RNase H type-1" evidence="1">
    <location>
        <begin position="34"/>
        <end position="73"/>
    </location>
</feature>
<dbReference type="InterPro" id="IPR036397">
    <property type="entry name" value="RNaseH_sf"/>
</dbReference>
<reference evidence="2 3" key="1">
    <citation type="journal article" date="2019" name="Genome Biol. Evol.">
        <title>Insights into the evolution of the New World diploid cottons (Gossypium, subgenus Houzingenia) based on genome sequencing.</title>
        <authorList>
            <person name="Grover C.E."/>
            <person name="Arick M.A. 2nd"/>
            <person name="Thrash A."/>
            <person name="Conover J.L."/>
            <person name="Sanders W.S."/>
            <person name="Peterson D.G."/>
            <person name="Frelichowski J.E."/>
            <person name="Scheffler J.A."/>
            <person name="Scheffler B.E."/>
            <person name="Wendel J.F."/>
        </authorList>
    </citation>
    <scope>NUCLEOTIDE SEQUENCE [LARGE SCALE GENOMIC DNA]</scope>
    <source>
        <strain evidence="2">27</strain>
        <tissue evidence="2">Leaf</tissue>
    </source>
</reference>
<evidence type="ECO:0000313" key="2">
    <source>
        <dbReference type="EMBL" id="MBA0607288.1"/>
    </source>
</evidence>
<dbReference type="Proteomes" id="UP000593561">
    <property type="component" value="Unassembled WGS sequence"/>
</dbReference>
<sequence>MGAKEFIEQCAFTFMIISRQLPKVGWVKVNVDGTVEAKAILEGLKLVWDRGFRQVELECDNAMLIEFIRNGWASKVKSRHIQRDANKVADCIAKANGGVMDQLIIFENSSRYVRDLLEEDIRQSLLIIDRLH</sequence>
<organism evidence="2 3">
    <name type="scientific">Gossypium davidsonii</name>
    <name type="common">Davidson's cotton</name>
    <name type="synonym">Gossypium klotzschianum subsp. davidsonii</name>
    <dbReference type="NCBI Taxonomy" id="34287"/>
    <lineage>
        <taxon>Eukaryota</taxon>
        <taxon>Viridiplantae</taxon>
        <taxon>Streptophyta</taxon>
        <taxon>Embryophyta</taxon>
        <taxon>Tracheophyta</taxon>
        <taxon>Spermatophyta</taxon>
        <taxon>Magnoliopsida</taxon>
        <taxon>eudicotyledons</taxon>
        <taxon>Gunneridae</taxon>
        <taxon>Pentapetalae</taxon>
        <taxon>rosids</taxon>
        <taxon>malvids</taxon>
        <taxon>Malvales</taxon>
        <taxon>Malvaceae</taxon>
        <taxon>Malvoideae</taxon>
        <taxon>Gossypium</taxon>
    </lineage>
</organism>
<evidence type="ECO:0000313" key="3">
    <source>
        <dbReference type="Proteomes" id="UP000593561"/>
    </source>
</evidence>
<dbReference type="GO" id="GO:0004523">
    <property type="term" value="F:RNA-DNA hybrid ribonuclease activity"/>
    <property type="evidence" value="ECO:0007669"/>
    <property type="project" value="InterPro"/>
</dbReference>
<dbReference type="Pfam" id="PF13456">
    <property type="entry name" value="RVT_3"/>
    <property type="match status" value="1"/>
</dbReference>
<dbReference type="PANTHER" id="PTHR47723:SF24">
    <property type="entry name" value="RNASE H TYPE-1 DOMAIN-CONTAINING PROTEIN"/>
    <property type="match status" value="1"/>
</dbReference>
<comment type="caution">
    <text evidence="2">The sequence shown here is derived from an EMBL/GenBank/DDBJ whole genome shotgun (WGS) entry which is preliminary data.</text>
</comment>